<feature type="compositionally biased region" description="Polar residues" evidence="9">
    <location>
        <begin position="168"/>
        <end position="188"/>
    </location>
</feature>
<evidence type="ECO:0000259" key="11">
    <source>
        <dbReference type="PROSITE" id="PS50011"/>
    </source>
</evidence>
<protein>
    <recommendedName>
        <fullName evidence="1">non-specific serine/threonine protein kinase</fullName>
        <ecNumber evidence="1">2.7.11.1</ecNumber>
    </recommendedName>
</protein>
<keyword evidence="3" id="KW-0677">Repeat</keyword>
<dbReference type="SMART" id="SM00220">
    <property type="entry name" value="S_TKc"/>
    <property type="match status" value="1"/>
</dbReference>
<evidence type="ECO:0000256" key="9">
    <source>
        <dbReference type="SAM" id="MobiDB-lite"/>
    </source>
</evidence>
<feature type="domain" description="Protein kinase" evidence="11">
    <location>
        <begin position="1"/>
        <end position="141"/>
    </location>
</feature>
<keyword evidence="4" id="KW-0547">Nucleotide-binding</keyword>
<feature type="repeat" description="TPR" evidence="8">
    <location>
        <begin position="664"/>
        <end position="697"/>
    </location>
</feature>
<evidence type="ECO:0000256" key="10">
    <source>
        <dbReference type="SAM" id="Phobius"/>
    </source>
</evidence>
<dbReference type="Pfam" id="PF07719">
    <property type="entry name" value="TPR_2"/>
    <property type="match status" value="1"/>
</dbReference>
<accession>A0A426UAP4</accession>
<organism evidence="12 13">
    <name type="scientific">Candidatus Viridilinea halotolerans</name>
    <dbReference type="NCBI Taxonomy" id="2491704"/>
    <lineage>
        <taxon>Bacteria</taxon>
        <taxon>Bacillati</taxon>
        <taxon>Chloroflexota</taxon>
        <taxon>Chloroflexia</taxon>
        <taxon>Chloroflexales</taxon>
        <taxon>Chloroflexineae</taxon>
        <taxon>Oscillochloridaceae</taxon>
        <taxon>Candidatus Viridilinea</taxon>
    </lineage>
</organism>
<dbReference type="PANTHER" id="PTHR43671:SF13">
    <property type="entry name" value="SERINE_THREONINE-PROTEIN KINASE NEK2"/>
    <property type="match status" value="1"/>
</dbReference>
<evidence type="ECO:0000256" key="3">
    <source>
        <dbReference type="ARBA" id="ARBA00022737"/>
    </source>
</evidence>
<dbReference type="InterPro" id="IPR013105">
    <property type="entry name" value="TPR_2"/>
</dbReference>
<keyword evidence="10" id="KW-0472">Membrane</keyword>
<dbReference type="SUPFAM" id="SSF56112">
    <property type="entry name" value="Protein kinase-like (PK-like)"/>
    <property type="match status" value="1"/>
</dbReference>
<dbReference type="GO" id="GO:0004674">
    <property type="term" value="F:protein serine/threonine kinase activity"/>
    <property type="evidence" value="ECO:0007669"/>
    <property type="project" value="UniProtKB-EC"/>
</dbReference>
<keyword evidence="10" id="KW-0812">Transmembrane</keyword>
<dbReference type="InterPro" id="IPR000719">
    <property type="entry name" value="Prot_kinase_dom"/>
</dbReference>
<dbReference type="InterPro" id="IPR050660">
    <property type="entry name" value="NEK_Ser/Thr_kinase"/>
</dbReference>
<evidence type="ECO:0000313" key="13">
    <source>
        <dbReference type="Proteomes" id="UP000280307"/>
    </source>
</evidence>
<evidence type="ECO:0000256" key="4">
    <source>
        <dbReference type="ARBA" id="ARBA00022741"/>
    </source>
</evidence>
<dbReference type="Pfam" id="PF00069">
    <property type="entry name" value="Pkinase"/>
    <property type="match status" value="1"/>
</dbReference>
<sequence>IHRDIKPLNVLIADDGTPRLTDFGVAHMGDHSRMTETGSMVGTYAYLSPEACNGQPPDERTDIWAFGVMLYEMLAGQRPFVGDQPGAIITAILTREPPDLAQLRPDLPPALVRLVQRMLAKNRDERIASVRQVGAEIEAIMRGDTTPATGSFPLTTRVIPEHEASRFATPTNGPTAGQVTAANTTGVPGTSEGAAPPPTVPPPPAPAPAAQRPPWMLGGAAAVIVLLVLLAWAVGGLGARREQRREGELTATAEAVALLVVPTEAALPTPPPPPPPAQPTVMPVAAGELMVLVSEFEPLDSAPRDVARFISDDLRQRLEVDIPYSNIRVRRYPVVLTSEEAAATAGRMHAVVVIWGSYNQEGIQANVQLGDTRGRTSAIQRSDLERIANLRLSFDDERSETLAPHVLQVLNVVSNAEGDVYGMFRNVAMRNRIRTGVSVEGDSVAANVSRYLSALTQDSEAALAAIDLAIASDGGNPMLYLYRSGTYIRMGRFADAERDGTIAVRQTRGRWVMPMYGGAYIAYNNGQFAEALQLMDIVVTQRPDDWYALTFRGAIKHALGDFAGARTDLSQAIGFEPDVSFPYKYLMLIMLREGNLAEAQQIYQTVTTDFPDQLYGANILDALVGREGNVIGPFLYAFAQLAFGEFEATVQYLDASLALREDHAEAHFMRGFAHCNLDEYATAEADYSRALELAPDFAMLYLLRAEVRQAQGNSDGAAADFAAIQASAQQERLAPFVAMALAGELGCKTMLIAP</sequence>
<dbReference type="PANTHER" id="PTHR43671">
    <property type="entry name" value="SERINE/THREONINE-PROTEIN KINASE NEK"/>
    <property type="match status" value="1"/>
</dbReference>
<feature type="non-terminal residue" evidence="12">
    <location>
        <position position="1"/>
    </location>
</feature>
<feature type="compositionally biased region" description="Pro residues" evidence="9">
    <location>
        <begin position="195"/>
        <end position="207"/>
    </location>
</feature>
<keyword evidence="5 12" id="KW-0418">Kinase</keyword>
<dbReference type="Proteomes" id="UP000280307">
    <property type="component" value="Unassembled WGS sequence"/>
</dbReference>
<dbReference type="PROSITE" id="PS50005">
    <property type="entry name" value="TPR"/>
    <property type="match status" value="1"/>
</dbReference>
<dbReference type="EMBL" id="RSAS01000050">
    <property type="protein sequence ID" value="RRR77687.1"/>
    <property type="molecule type" value="Genomic_DNA"/>
</dbReference>
<keyword evidence="10" id="KW-1133">Transmembrane helix</keyword>
<evidence type="ECO:0000256" key="8">
    <source>
        <dbReference type="PROSITE-ProRule" id="PRU00339"/>
    </source>
</evidence>
<dbReference type="SUPFAM" id="SSF48452">
    <property type="entry name" value="TPR-like"/>
    <property type="match status" value="2"/>
</dbReference>
<proteinExistence type="predicted"/>
<evidence type="ECO:0000256" key="7">
    <source>
        <dbReference type="ARBA" id="ARBA00022840"/>
    </source>
</evidence>
<evidence type="ECO:0000313" key="12">
    <source>
        <dbReference type="EMBL" id="RRR77687.1"/>
    </source>
</evidence>
<dbReference type="PROSITE" id="PS50011">
    <property type="entry name" value="PROTEIN_KINASE_DOM"/>
    <property type="match status" value="1"/>
</dbReference>
<evidence type="ECO:0000256" key="5">
    <source>
        <dbReference type="ARBA" id="ARBA00022777"/>
    </source>
</evidence>
<evidence type="ECO:0000256" key="6">
    <source>
        <dbReference type="ARBA" id="ARBA00022803"/>
    </source>
</evidence>
<dbReference type="GO" id="GO:0005524">
    <property type="term" value="F:ATP binding"/>
    <property type="evidence" value="ECO:0007669"/>
    <property type="project" value="UniProtKB-KW"/>
</dbReference>
<name>A0A426UAP4_9CHLR</name>
<keyword evidence="2" id="KW-0808">Transferase</keyword>
<dbReference type="AlphaFoldDB" id="A0A426UAP4"/>
<dbReference type="InterPro" id="IPR019734">
    <property type="entry name" value="TPR_rpt"/>
</dbReference>
<reference evidence="12 13" key="1">
    <citation type="submission" date="2018-12" db="EMBL/GenBank/DDBJ databases">
        <title>Genome Sequence of Candidatus Viridilinea halotolerans isolated from saline sulfide-rich spring.</title>
        <authorList>
            <person name="Grouzdev D.S."/>
            <person name="Burganskaya E.I."/>
            <person name="Krutkina M.S."/>
            <person name="Sukhacheva M.V."/>
            <person name="Gorlenko V.M."/>
        </authorList>
    </citation>
    <scope>NUCLEOTIDE SEQUENCE [LARGE SCALE GENOMIC DNA]</scope>
    <source>
        <strain evidence="12">Chok-6</strain>
    </source>
</reference>
<keyword evidence="7" id="KW-0067">ATP-binding</keyword>
<feature type="region of interest" description="Disordered" evidence="9">
    <location>
        <begin position="164"/>
        <end position="211"/>
    </location>
</feature>
<evidence type="ECO:0000256" key="1">
    <source>
        <dbReference type="ARBA" id="ARBA00012513"/>
    </source>
</evidence>
<dbReference type="InterPro" id="IPR011009">
    <property type="entry name" value="Kinase-like_dom_sf"/>
</dbReference>
<dbReference type="Pfam" id="PF13432">
    <property type="entry name" value="TPR_16"/>
    <property type="match status" value="1"/>
</dbReference>
<evidence type="ECO:0000256" key="2">
    <source>
        <dbReference type="ARBA" id="ARBA00022679"/>
    </source>
</evidence>
<dbReference type="EC" id="2.7.11.1" evidence="1"/>
<dbReference type="SMART" id="SM00028">
    <property type="entry name" value="TPR"/>
    <property type="match status" value="4"/>
</dbReference>
<comment type="caution">
    <text evidence="12">The sequence shown here is derived from an EMBL/GenBank/DDBJ whole genome shotgun (WGS) entry which is preliminary data.</text>
</comment>
<keyword evidence="6 8" id="KW-0802">TPR repeat</keyword>
<feature type="transmembrane region" description="Helical" evidence="10">
    <location>
        <begin position="215"/>
        <end position="235"/>
    </location>
</feature>
<dbReference type="Gene3D" id="1.25.40.10">
    <property type="entry name" value="Tetratricopeptide repeat domain"/>
    <property type="match status" value="2"/>
</dbReference>
<dbReference type="InterPro" id="IPR011990">
    <property type="entry name" value="TPR-like_helical_dom_sf"/>
</dbReference>
<dbReference type="CDD" id="cd14014">
    <property type="entry name" value="STKc_PknB_like"/>
    <property type="match status" value="1"/>
</dbReference>
<gene>
    <name evidence="12" type="ORF">EI684_01220</name>
</gene>
<dbReference type="Gene3D" id="1.10.510.10">
    <property type="entry name" value="Transferase(Phosphotransferase) domain 1"/>
    <property type="match status" value="1"/>
</dbReference>